<dbReference type="Proteomes" id="UP001551584">
    <property type="component" value="Unassembled WGS sequence"/>
</dbReference>
<dbReference type="Pfam" id="PF00145">
    <property type="entry name" value="DNA_methylase"/>
    <property type="match status" value="1"/>
</dbReference>
<dbReference type="PANTHER" id="PTHR10629">
    <property type="entry name" value="CYTOSINE-SPECIFIC METHYLTRANSFERASE"/>
    <property type="match status" value="1"/>
</dbReference>
<dbReference type="RefSeq" id="WP_359274813.1">
    <property type="nucleotide sequence ID" value="NZ_JBEZNA010000053.1"/>
</dbReference>
<dbReference type="InterPro" id="IPR001525">
    <property type="entry name" value="C5_MeTfrase"/>
</dbReference>
<dbReference type="InterPro" id="IPR050390">
    <property type="entry name" value="C5-Methyltransferase"/>
</dbReference>
<evidence type="ECO:0000313" key="8">
    <source>
        <dbReference type="EMBL" id="MEU9579686.1"/>
    </source>
</evidence>
<dbReference type="PRINTS" id="PR00105">
    <property type="entry name" value="C5METTRFRASE"/>
</dbReference>
<sequence>MRRFTSVDVCSGAGGLALGLEQAGFDPVLALDHRKDPCATLRHNRPGWKVLEMDLEEFDPVDHQECYNVDLLSAGLPRVVSPATKKRTSSDDKALALLRATASLAYGVDSKAIVIDNVPELISRDDYEPIRDFLRVELEHLGYRLYWFVLNAVEFGAPQDRPHGFVVALKEPYAHRFEQPKPTAKRHLTAGEALLDSMASRGWPDAEAWARGASRPAPTVVGGSEERGGADVGPTGTKKIWATMGINGNAFANEVPGRYGVQESDESGHHLKKLTVDQMAVLQDFPKDWIITGKKTVRYRQIGHATPPRLGCAVGEAIARALSA</sequence>
<evidence type="ECO:0000256" key="5">
    <source>
        <dbReference type="ARBA" id="ARBA00022747"/>
    </source>
</evidence>
<dbReference type="GO" id="GO:0032259">
    <property type="term" value="P:methylation"/>
    <property type="evidence" value="ECO:0007669"/>
    <property type="project" value="UniProtKB-KW"/>
</dbReference>
<reference evidence="8 9" key="1">
    <citation type="submission" date="2024-06" db="EMBL/GenBank/DDBJ databases">
        <title>The Natural Products Discovery Center: Release of the First 8490 Sequenced Strains for Exploring Actinobacteria Biosynthetic Diversity.</title>
        <authorList>
            <person name="Kalkreuter E."/>
            <person name="Kautsar S.A."/>
            <person name="Yang D."/>
            <person name="Bader C.D."/>
            <person name="Teijaro C.N."/>
            <person name="Fluegel L."/>
            <person name="Davis C.M."/>
            <person name="Simpson J.R."/>
            <person name="Lauterbach L."/>
            <person name="Steele A.D."/>
            <person name="Gui C."/>
            <person name="Meng S."/>
            <person name="Li G."/>
            <person name="Viehrig K."/>
            <person name="Ye F."/>
            <person name="Su P."/>
            <person name="Kiefer A.F."/>
            <person name="Nichols A."/>
            <person name="Cepeda A.J."/>
            <person name="Yan W."/>
            <person name="Fan B."/>
            <person name="Jiang Y."/>
            <person name="Adhikari A."/>
            <person name="Zheng C.-J."/>
            <person name="Schuster L."/>
            <person name="Cowan T.M."/>
            <person name="Smanski M.J."/>
            <person name="Chevrette M.G."/>
            <person name="De Carvalho L.P.S."/>
            <person name="Shen B."/>
        </authorList>
    </citation>
    <scope>NUCLEOTIDE SEQUENCE [LARGE SCALE GENOMIC DNA]</scope>
    <source>
        <strain evidence="8 9">NPDC048117</strain>
    </source>
</reference>
<protein>
    <recommendedName>
        <fullName evidence="1">DNA (cytosine-5-)-methyltransferase</fullName>
        <ecNumber evidence="1">2.1.1.37</ecNumber>
    </recommendedName>
</protein>
<accession>A0ABV3EU50</accession>
<evidence type="ECO:0000256" key="4">
    <source>
        <dbReference type="ARBA" id="ARBA00022691"/>
    </source>
</evidence>
<comment type="caution">
    <text evidence="8">The sequence shown here is derived from an EMBL/GenBank/DDBJ whole genome shotgun (WGS) entry which is preliminary data.</text>
</comment>
<dbReference type="Gene3D" id="3.40.50.150">
    <property type="entry name" value="Vaccinia Virus protein VP39"/>
    <property type="match status" value="1"/>
</dbReference>
<name>A0ABV3EU50_9ACTN</name>
<comment type="caution">
    <text evidence="6">Lacks conserved residue(s) required for the propagation of feature annotation.</text>
</comment>
<comment type="similarity">
    <text evidence="6">Belongs to the class I-like SAM-binding methyltransferase superfamily. C5-methyltransferase family.</text>
</comment>
<dbReference type="EMBL" id="JBEZNA010000053">
    <property type="protein sequence ID" value="MEU9579686.1"/>
    <property type="molecule type" value="Genomic_DNA"/>
</dbReference>
<gene>
    <name evidence="8" type="ORF">AB0D95_20845</name>
</gene>
<dbReference type="SUPFAM" id="SSF53335">
    <property type="entry name" value="S-adenosyl-L-methionine-dependent methyltransferases"/>
    <property type="match status" value="1"/>
</dbReference>
<keyword evidence="9" id="KW-1185">Reference proteome</keyword>
<evidence type="ECO:0000256" key="6">
    <source>
        <dbReference type="PROSITE-ProRule" id="PRU01016"/>
    </source>
</evidence>
<evidence type="ECO:0000256" key="1">
    <source>
        <dbReference type="ARBA" id="ARBA00011975"/>
    </source>
</evidence>
<dbReference type="EC" id="2.1.1.37" evidence="1"/>
<evidence type="ECO:0000256" key="7">
    <source>
        <dbReference type="SAM" id="MobiDB-lite"/>
    </source>
</evidence>
<dbReference type="InterPro" id="IPR029063">
    <property type="entry name" value="SAM-dependent_MTases_sf"/>
</dbReference>
<feature type="region of interest" description="Disordered" evidence="7">
    <location>
        <begin position="214"/>
        <end position="235"/>
    </location>
</feature>
<evidence type="ECO:0000313" key="9">
    <source>
        <dbReference type="Proteomes" id="UP001551584"/>
    </source>
</evidence>
<keyword evidence="4 6" id="KW-0949">S-adenosyl-L-methionine</keyword>
<dbReference type="Gene3D" id="3.90.120.10">
    <property type="entry name" value="DNA Methylase, subunit A, domain 2"/>
    <property type="match status" value="1"/>
</dbReference>
<evidence type="ECO:0000256" key="2">
    <source>
        <dbReference type="ARBA" id="ARBA00022603"/>
    </source>
</evidence>
<dbReference type="PROSITE" id="PS51679">
    <property type="entry name" value="SAM_MT_C5"/>
    <property type="match status" value="1"/>
</dbReference>
<proteinExistence type="inferred from homology"/>
<dbReference type="PANTHER" id="PTHR10629:SF52">
    <property type="entry name" value="DNA (CYTOSINE-5)-METHYLTRANSFERASE 1"/>
    <property type="match status" value="1"/>
</dbReference>
<evidence type="ECO:0000256" key="3">
    <source>
        <dbReference type="ARBA" id="ARBA00022679"/>
    </source>
</evidence>
<keyword evidence="5" id="KW-0680">Restriction system</keyword>
<keyword evidence="2 6" id="KW-0489">Methyltransferase</keyword>
<organism evidence="8 9">
    <name type="scientific">Streptomyces chilikensis</name>
    <dbReference type="NCBI Taxonomy" id="1194079"/>
    <lineage>
        <taxon>Bacteria</taxon>
        <taxon>Bacillati</taxon>
        <taxon>Actinomycetota</taxon>
        <taxon>Actinomycetes</taxon>
        <taxon>Kitasatosporales</taxon>
        <taxon>Streptomycetaceae</taxon>
        <taxon>Streptomyces</taxon>
    </lineage>
</organism>
<keyword evidence="3 6" id="KW-0808">Transferase</keyword>
<dbReference type="GO" id="GO:0003886">
    <property type="term" value="F:DNA (cytosine-5-)-methyltransferase activity"/>
    <property type="evidence" value="ECO:0007669"/>
    <property type="project" value="UniProtKB-EC"/>
</dbReference>